<organism evidence="2 3">
    <name type="scientific">Ancylostoma caninum</name>
    <name type="common">Dog hookworm</name>
    <dbReference type="NCBI Taxonomy" id="29170"/>
    <lineage>
        <taxon>Eukaryota</taxon>
        <taxon>Metazoa</taxon>
        <taxon>Ecdysozoa</taxon>
        <taxon>Nematoda</taxon>
        <taxon>Chromadorea</taxon>
        <taxon>Rhabditida</taxon>
        <taxon>Rhabditina</taxon>
        <taxon>Rhabditomorpha</taxon>
        <taxon>Strongyloidea</taxon>
        <taxon>Ancylostomatidae</taxon>
        <taxon>Ancylostomatinae</taxon>
        <taxon>Ancylostoma</taxon>
    </lineage>
</organism>
<dbReference type="EMBL" id="JOJR01001395">
    <property type="protein sequence ID" value="RCN31078.1"/>
    <property type="molecule type" value="Genomic_DNA"/>
</dbReference>
<protein>
    <submittedName>
        <fullName evidence="2">Uncharacterized protein</fullName>
    </submittedName>
</protein>
<feature type="signal peptide" evidence="1">
    <location>
        <begin position="1"/>
        <end position="21"/>
    </location>
</feature>
<keyword evidence="3" id="KW-1185">Reference proteome</keyword>
<comment type="caution">
    <text evidence="2">The sequence shown here is derived from an EMBL/GenBank/DDBJ whole genome shotgun (WGS) entry which is preliminary data.</text>
</comment>
<sequence>MPLSSGLVFAALCFLCIASSANLKGDVPKCEQLGKEGLKEEERKSVVDQINKALKKAASTVSCGLCSCSTWLKYVIKNCFRIYIFLYVSSLD</sequence>
<accession>A0A368FHQ9</accession>
<feature type="chain" id="PRO_5016703376" evidence="1">
    <location>
        <begin position="22"/>
        <end position="92"/>
    </location>
</feature>
<name>A0A368FHQ9_ANCCA</name>
<dbReference type="AlphaFoldDB" id="A0A368FHQ9"/>
<keyword evidence="1" id="KW-0732">Signal</keyword>
<evidence type="ECO:0000256" key="1">
    <source>
        <dbReference type="SAM" id="SignalP"/>
    </source>
</evidence>
<gene>
    <name evidence="2" type="ORF">ANCCAN_23150</name>
</gene>
<evidence type="ECO:0000313" key="2">
    <source>
        <dbReference type="EMBL" id="RCN31078.1"/>
    </source>
</evidence>
<dbReference type="Proteomes" id="UP000252519">
    <property type="component" value="Unassembled WGS sequence"/>
</dbReference>
<evidence type="ECO:0000313" key="3">
    <source>
        <dbReference type="Proteomes" id="UP000252519"/>
    </source>
</evidence>
<reference evidence="2 3" key="1">
    <citation type="submission" date="2014-10" db="EMBL/GenBank/DDBJ databases">
        <title>Draft genome of the hookworm Ancylostoma caninum.</title>
        <authorList>
            <person name="Mitreva M."/>
        </authorList>
    </citation>
    <scope>NUCLEOTIDE SEQUENCE [LARGE SCALE GENOMIC DNA]</scope>
    <source>
        <strain evidence="2 3">Baltimore</strain>
    </source>
</reference>
<proteinExistence type="predicted"/>